<feature type="region of interest" description="Disordered" evidence="1">
    <location>
        <begin position="1"/>
        <end position="41"/>
    </location>
</feature>
<dbReference type="Proteomes" id="UP000053831">
    <property type="component" value="Unassembled WGS sequence"/>
</dbReference>
<accession>A0A0M9VW76</accession>
<protein>
    <recommendedName>
        <fullName evidence="2">DUF7924 domain-containing protein</fullName>
    </recommendedName>
</protein>
<dbReference type="PANTHER" id="PTHR42470:SF2">
    <property type="match status" value="1"/>
</dbReference>
<dbReference type="OrthoDB" id="5132737at2759"/>
<dbReference type="InterPro" id="IPR057684">
    <property type="entry name" value="DUF7924"/>
</dbReference>
<evidence type="ECO:0000259" key="2">
    <source>
        <dbReference type="Pfam" id="PF25545"/>
    </source>
</evidence>
<dbReference type="EMBL" id="LGSR01000006">
    <property type="protein sequence ID" value="KOS21752.1"/>
    <property type="molecule type" value="Genomic_DNA"/>
</dbReference>
<organism evidence="3 4">
    <name type="scientific">Escovopsis weberi</name>
    <dbReference type="NCBI Taxonomy" id="150374"/>
    <lineage>
        <taxon>Eukaryota</taxon>
        <taxon>Fungi</taxon>
        <taxon>Dikarya</taxon>
        <taxon>Ascomycota</taxon>
        <taxon>Pezizomycotina</taxon>
        <taxon>Sordariomycetes</taxon>
        <taxon>Hypocreomycetidae</taxon>
        <taxon>Hypocreales</taxon>
        <taxon>Hypocreaceae</taxon>
        <taxon>Escovopsis</taxon>
    </lineage>
</organism>
<dbReference type="AlphaFoldDB" id="A0A0M9VW76"/>
<proteinExistence type="predicted"/>
<dbReference type="PANTHER" id="PTHR42470">
    <property type="entry name" value="VAST DOMAIN-CONTAINING PROTEIN"/>
    <property type="match status" value="1"/>
</dbReference>
<dbReference type="Pfam" id="PF25545">
    <property type="entry name" value="DUF7924"/>
    <property type="match status" value="1"/>
</dbReference>
<feature type="compositionally biased region" description="Basic residues" evidence="1">
    <location>
        <begin position="383"/>
        <end position="396"/>
    </location>
</feature>
<feature type="region of interest" description="Disordered" evidence="1">
    <location>
        <begin position="328"/>
        <end position="396"/>
    </location>
</feature>
<feature type="compositionally biased region" description="Polar residues" evidence="1">
    <location>
        <begin position="359"/>
        <end position="379"/>
    </location>
</feature>
<evidence type="ECO:0000313" key="3">
    <source>
        <dbReference type="EMBL" id="KOS21752.1"/>
    </source>
</evidence>
<feature type="domain" description="DUF7924" evidence="2">
    <location>
        <begin position="95"/>
        <end position="319"/>
    </location>
</feature>
<keyword evidence="4" id="KW-1185">Reference proteome</keyword>
<feature type="compositionally biased region" description="Basic residues" evidence="1">
    <location>
        <begin position="1"/>
        <end position="20"/>
    </location>
</feature>
<dbReference type="STRING" id="150374.A0A0M9VW76"/>
<reference evidence="3 4" key="1">
    <citation type="submission" date="2015-07" db="EMBL/GenBank/DDBJ databases">
        <title>The genome of the fungus Escovopsis weberi, a specialized disease agent of ant agriculture.</title>
        <authorList>
            <person name="de Man T.J."/>
            <person name="Stajich J.E."/>
            <person name="Kubicek C.P."/>
            <person name="Chenthamara K."/>
            <person name="Atanasova L."/>
            <person name="Druzhinina I.S."/>
            <person name="Birnbaum S."/>
            <person name="Barribeau S.M."/>
            <person name="Teiling C."/>
            <person name="Suen G."/>
            <person name="Currie C."/>
            <person name="Gerardo N.M."/>
        </authorList>
    </citation>
    <scope>NUCLEOTIDE SEQUENCE [LARGE SCALE GENOMIC DNA]</scope>
</reference>
<name>A0A0M9VW76_ESCWE</name>
<evidence type="ECO:0000256" key="1">
    <source>
        <dbReference type="SAM" id="MobiDB-lite"/>
    </source>
</evidence>
<sequence>MERLYARKKVLSVSGGRKRSNSSAFSTTPSDQRPREEKAAPYRDLRYERVLKTQGIYMGWSNSHPSEKSLQVCRDLLHGKQLLPQGSIFDEAVAEKAFENLRAKNEARVIQDLSRLLVPSAETLALYSQNSHLVVLSESVNEGWNNSIPMCGSRPQPDYAVGFGEEAFTKEQMAKLSPFIGEYLLGDTSFFMATFSMYFPFLSCEVKCGAAALVVADRQNAHSMALAVRGVAELFRLLGRGDEVNRQILAFSISHDHETARIYGHYPVIDGQDVKYFRHAIKTCNLSMDREDRWTPHRFTRNVYDIWMPEHLHRLRSAIDQLPLAESEASLNDESTGLSQSLEGLARPDADPALIPGSEHSQSDSSGRTATPTTSVSKSESAKRKKITAKTSNKHT</sequence>
<comment type="caution">
    <text evidence="3">The sequence shown here is derived from an EMBL/GenBank/DDBJ whole genome shotgun (WGS) entry which is preliminary data.</text>
</comment>
<feature type="compositionally biased region" description="Basic and acidic residues" evidence="1">
    <location>
        <begin position="32"/>
        <end position="41"/>
    </location>
</feature>
<evidence type="ECO:0000313" key="4">
    <source>
        <dbReference type="Proteomes" id="UP000053831"/>
    </source>
</evidence>
<feature type="compositionally biased region" description="Polar residues" evidence="1">
    <location>
        <begin position="329"/>
        <end position="342"/>
    </location>
</feature>
<feature type="compositionally biased region" description="Polar residues" evidence="1">
    <location>
        <begin position="21"/>
        <end position="31"/>
    </location>
</feature>
<gene>
    <name evidence="3" type="ORF">ESCO_001526</name>
</gene>